<name>A0A7J7NW34_9MAGN</name>
<dbReference type="Proteomes" id="UP000541444">
    <property type="component" value="Unassembled WGS sequence"/>
</dbReference>
<protein>
    <submittedName>
        <fullName evidence="2">Uncharacterized protein</fullName>
    </submittedName>
</protein>
<keyword evidence="1" id="KW-0175">Coiled coil</keyword>
<dbReference type="GO" id="GO:0008356">
    <property type="term" value="P:asymmetric cell division"/>
    <property type="evidence" value="ECO:0007669"/>
    <property type="project" value="InterPro"/>
</dbReference>
<evidence type="ECO:0000313" key="3">
    <source>
        <dbReference type="Proteomes" id="UP000541444"/>
    </source>
</evidence>
<evidence type="ECO:0000313" key="2">
    <source>
        <dbReference type="EMBL" id="KAF6171303.1"/>
    </source>
</evidence>
<comment type="caution">
    <text evidence="2">The sequence shown here is derived from an EMBL/GenBank/DDBJ whole genome shotgun (WGS) entry which is preliminary data.</text>
</comment>
<organism evidence="2 3">
    <name type="scientific">Kingdonia uniflora</name>
    <dbReference type="NCBI Taxonomy" id="39325"/>
    <lineage>
        <taxon>Eukaryota</taxon>
        <taxon>Viridiplantae</taxon>
        <taxon>Streptophyta</taxon>
        <taxon>Embryophyta</taxon>
        <taxon>Tracheophyta</taxon>
        <taxon>Spermatophyta</taxon>
        <taxon>Magnoliopsida</taxon>
        <taxon>Ranunculales</taxon>
        <taxon>Circaeasteraceae</taxon>
        <taxon>Kingdonia</taxon>
    </lineage>
</organism>
<sequence length="85" mass="10110">MVAEHTAPNESLNTSFEEIDEIQEAYGRDHSQVSPYELERRLHEVLQARQKERIQELESALECAEHKLHQKEMEVTWWKNVAQHN</sequence>
<dbReference type="InterPro" id="IPR040348">
    <property type="entry name" value="POLAR-like"/>
</dbReference>
<dbReference type="PANTHER" id="PTHR33476">
    <property type="entry name" value="EMB|CAB62613.1"/>
    <property type="match status" value="1"/>
</dbReference>
<gene>
    <name evidence="2" type="ORF">GIB67_036971</name>
</gene>
<proteinExistence type="predicted"/>
<dbReference type="PANTHER" id="PTHR33476:SF22">
    <property type="entry name" value="PROTEIN POLAR LOCALIZATION DURING ASYMMETRIC DIVISION AND REDISTRIBUTION"/>
    <property type="match status" value="1"/>
</dbReference>
<dbReference type="OrthoDB" id="1916242at2759"/>
<accession>A0A7J7NW34</accession>
<evidence type="ECO:0000256" key="1">
    <source>
        <dbReference type="SAM" id="Coils"/>
    </source>
</evidence>
<dbReference type="EMBL" id="JACGCM010000510">
    <property type="protein sequence ID" value="KAF6171303.1"/>
    <property type="molecule type" value="Genomic_DNA"/>
</dbReference>
<reference evidence="2 3" key="1">
    <citation type="journal article" date="2020" name="IScience">
        <title>Genome Sequencing of the Endangered Kingdonia uniflora (Circaeasteraceae, Ranunculales) Reveals Potential Mechanisms of Evolutionary Specialization.</title>
        <authorList>
            <person name="Sun Y."/>
            <person name="Deng T."/>
            <person name="Zhang A."/>
            <person name="Moore M.J."/>
            <person name="Landis J.B."/>
            <person name="Lin N."/>
            <person name="Zhang H."/>
            <person name="Zhang X."/>
            <person name="Huang J."/>
            <person name="Zhang X."/>
            <person name="Sun H."/>
            <person name="Wang H."/>
        </authorList>
    </citation>
    <scope>NUCLEOTIDE SEQUENCE [LARGE SCALE GENOMIC DNA]</scope>
    <source>
        <strain evidence="2">TB1705</strain>
        <tissue evidence="2">Leaf</tissue>
    </source>
</reference>
<feature type="coiled-coil region" evidence="1">
    <location>
        <begin position="47"/>
        <end position="74"/>
    </location>
</feature>
<keyword evidence="3" id="KW-1185">Reference proteome</keyword>
<dbReference type="AlphaFoldDB" id="A0A7J7NW34"/>